<reference evidence="1 2" key="1">
    <citation type="journal article" date="2024" name="BMC Genomics">
        <title>De novo assembly and annotation of Popillia japonica's genome with initial clues to its potential as an invasive pest.</title>
        <authorList>
            <person name="Cucini C."/>
            <person name="Boschi S."/>
            <person name="Funari R."/>
            <person name="Cardaioli E."/>
            <person name="Iannotti N."/>
            <person name="Marturano G."/>
            <person name="Paoli F."/>
            <person name="Bruttini M."/>
            <person name="Carapelli A."/>
            <person name="Frati F."/>
            <person name="Nardi F."/>
        </authorList>
    </citation>
    <scope>NUCLEOTIDE SEQUENCE [LARGE SCALE GENOMIC DNA]</scope>
    <source>
        <strain evidence="1">DMR45628</strain>
    </source>
</reference>
<sequence length="184" mass="20390">MCVCDKCTYTEAKTLKLSSLIIKKDHGTNQSTGGCDGNFIKKILDKCAPEDLEKALNVDNDNDTNNKESMTTNIPVENDVGSCYMDNDCDVALGSLDIDLTTASHEDNNNEIQLNNLNALLIKRQRQEAHHALAEQAKKMKISSNKKFSSVTLGQTVKVKVPEVDRSKTDQRALSVGCYNEYSR</sequence>
<name>A0AAW1LT97_POPJA</name>
<comment type="caution">
    <text evidence="1">The sequence shown here is derived from an EMBL/GenBank/DDBJ whole genome shotgun (WGS) entry which is preliminary data.</text>
</comment>
<dbReference type="AlphaFoldDB" id="A0AAW1LT97"/>
<dbReference type="EMBL" id="JASPKY010000087">
    <property type="protein sequence ID" value="KAK9738428.1"/>
    <property type="molecule type" value="Genomic_DNA"/>
</dbReference>
<keyword evidence="2" id="KW-1185">Reference proteome</keyword>
<evidence type="ECO:0000313" key="1">
    <source>
        <dbReference type="EMBL" id="KAK9738428.1"/>
    </source>
</evidence>
<dbReference type="Proteomes" id="UP001458880">
    <property type="component" value="Unassembled WGS sequence"/>
</dbReference>
<accession>A0AAW1LT97</accession>
<organism evidence="1 2">
    <name type="scientific">Popillia japonica</name>
    <name type="common">Japanese beetle</name>
    <dbReference type="NCBI Taxonomy" id="7064"/>
    <lineage>
        <taxon>Eukaryota</taxon>
        <taxon>Metazoa</taxon>
        <taxon>Ecdysozoa</taxon>
        <taxon>Arthropoda</taxon>
        <taxon>Hexapoda</taxon>
        <taxon>Insecta</taxon>
        <taxon>Pterygota</taxon>
        <taxon>Neoptera</taxon>
        <taxon>Endopterygota</taxon>
        <taxon>Coleoptera</taxon>
        <taxon>Polyphaga</taxon>
        <taxon>Scarabaeiformia</taxon>
        <taxon>Scarabaeidae</taxon>
        <taxon>Rutelinae</taxon>
        <taxon>Popillia</taxon>
    </lineage>
</organism>
<gene>
    <name evidence="1" type="ORF">QE152_g9917</name>
</gene>
<evidence type="ECO:0000313" key="2">
    <source>
        <dbReference type="Proteomes" id="UP001458880"/>
    </source>
</evidence>
<protein>
    <submittedName>
        <fullName evidence="1">Uncharacterized protein</fullName>
    </submittedName>
</protein>
<proteinExistence type="predicted"/>